<comment type="caution">
    <text evidence="1">The sequence shown here is derived from an EMBL/GenBank/DDBJ whole genome shotgun (WGS) entry which is preliminary data.</text>
</comment>
<name>A0ACC7NSL4_9BACL</name>
<keyword evidence="2" id="KW-1185">Reference proteome</keyword>
<accession>A0ACC7NSL4</accession>
<dbReference type="EMBL" id="JBJURJ010000001">
    <property type="protein sequence ID" value="MFM9326671.1"/>
    <property type="molecule type" value="Genomic_DNA"/>
</dbReference>
<evidence type="ECO:0000313" key="2">
    <source>
        <dbReference type="Proteomes" id="UP001631969"/>
    </source>
</evidence>
<sequence>MEATVVAKDQLQLAVLRAEGTFADFQLGKDVRRAWQELQAALADHKSLIVNDSIGYVIYPQWGLEGQGNGDNHTLWVGVQVKSFEDLPAQVEQVTIPSRRYAAAPCVGGKEEMYRMYGELREWAIRQGCTIDNSEGAWTVEANRLKPVNPFEMPAESIEAFDFDILYAIK</sequence>
<organism evidence="1 2">
    <name type="scientific">Paenibacillus mesotrionivorans</name>
    <dbReference type="NCBI Taxonomy" id="3160968"/>
    <lineage>
        <taxon>Bacteria</taxon>
        <taxon>Bacillati</taxon>
        <taxon>Bacillota</taxon>
        <taxon>Bacilli</taxon>
        <taxon>Bacillales</taxon>
        <taxon>Paenibacillaceae</taxon>
        <taxon>Paenibacillus</taxon>
    </lineage>
</organism>
<gene>
    <name evidence="1" type="ORF">ACI1P1_00025</name>
</gene>
<reference evidence="1" key="1">
    <citation type="submission" date="2024-12" db="EMBL/GenBank/DDBJ databases">
        <authorList>
            <person name="Wu N."/>
        </authorList>
    </citation>
    <scope>NUCLEOTIDE SEQUENCE</scope>
    <source>
        <strain evidence="1">P15</strain>
    </source>
</reference>
<dbReference type="Proteomes" id="UP001631969">
    <property type="component" value="Unassembled WGS sequence"/>
</dbReference>
<protein>
    <submittedName>
        <fullName evidence="1">GyrI-like domain-containing protein</fullName>
    </submittedName>
</protein>
<evidence type="ECO:0000313" key="1">
    <source>
        <dbReference type="EMBL" id="MFM9326671.1"/>
    </source>
</evidence>
<proteinExistence type="predicted"/>